<dbReference type="EMBL" id="FOJY01000011">
    <property type="protein sequence ID" value="SFB15970.1"/>
    <property type="molecule type" value="Genomic_DNA"/>
</dbReference>
<gene>
    <name evidence="2" type="ORF">SAMN05216249_11128</name>
</gene>
<organism evidence="2 3">
    <name type="scientific">Acetitomaculum ruminis DSM 5522</name>
    <dbReference type="NCBI Taxonomy" id="1120918"/>
    <lineage>
        <taxon>Bacteria</taxon>
        <taxon>Bacillati</taxon>
        <taxon>Bacillota</taxon>
        <taxon>Clostridia</taxon>
        <taxon>Lachnospirales</taxon>
        <taxon>Lachnospiraceae</taxon>
        <taxon>Acetitomaculum</taxon>
    </lineage>
</organism>
<protein>
    <submittedName>
        <fullName evidence="2">Putative F0F1-ATPase subunit Ca2+/Mg2+ transporter</fullName>
    </submittedName>
</protein>
<dbReference type="OrthoDB" id="2087782at2"/>
<dbReference type="STRING" id="1120918.SAMN05216249_11128"/>
<dbReference type="AlphaFoldDB" id="A0A1I0YU52"/>
<evidence type="ECO:0000313" key="2">
    <source>
        <dbReference type="EMBL" id="SFB15970.1"/>
    </source>
</evidence>
<dbReference type="Pfam" id="PF09527">
    <property type="entry name" value="ATPase_gene1"/>
    <property type="match status" value="1"/>
</dbReference>
<keyword evidence="3" id="KW-1185">Reference proteome</keyword>
<proteinExistence type="predicted"/>
<keyword evidence="1" id="KW-0472">Membrane</keyword>
<name>A0A1I0YU52_9FIRM</name>
<reference evidence="2 3" key="1">
    <citation type="submission" date="2016-10" db="EMBL/GenBank/DDBJ databases">
        <authorList>
            <person name="de Groot N.N."/>
        </authorList>
    </citation>
    <scope>NUCLEOTIDE SEQUENCE [LARGE SCALE GENOMIC DNA]</scope>
    <source>
        <strain evidence="2 3">DSM 5522</strain>
    </source>
</reference>
<keyword evidence="1" id="KW-1133">Transmembrane helix</keyword>
<feature type="transmembrane region" description="Helical" evidence="1">
    <location>
        <begin position="21"/>
        <end position="42"/>
    </location>
</feature>
<dbReference type="InterPro" id="IPR032820">
    <property type="entry name" value="ATPase_put"/>
</dbReference>
<keyword evidence="1" id="KW-0812">Transmembrane</keyword>
<dbReference type="RefSeq" id="WP_092872647.1">
    <property type="nucleotide sequence ID" value="NZ_FOJY01000011.1"/>
</dbReference>
<sequence length="95" mass="10816">MKRRGYSEKNNNQIMKCLTMITQFGLIIIVSIGITSYIGMFFADKFDMPILVVPFFVLGCVAGFKGVYNMAKTVIGKEDNEKDSYLKKSRDEKND</sequence>
<dbReference type="Proteomes" id="UP000198838">
    <property type="component" value="Unassembled WGS sequence"/>
</dbReference>
<accession>A0A1I0YU52</accession>
<evidence type="ECO:0000256" key="1">
    <source>
        <dbReference type="SAM" id="Phobius"/>
    </source>
</evidence>
<feature type="transmembrane region" description="Helical" evidence="1">
    <location>
        <begin position="48"/>
        <end position="68"/>
    </location>
</feature>
<evidence type="ECO:0000313" key="3">
    <source>
        <dbReference type="Proteomes" id="UP000198838"/>
    </source>
</evidence>